<keyword evidence="2" id="KW-0805">Transcription regulation</keyword>
<evidence type="ECO:0000313" key="8">
    <source>
        <dbReference type="EMBL" id="GIJ50719.1"/>
    </source>
</evidence>
<evidence type="ECO:0000259" key="6">
    <source>
        <dbReference type="Pfam" id="PF04542"/>
    </source>
</evidence>
<dbReference type="SUPFAM" id="SSF88659">
    <property type="entry name" value="Sigma3 and sigma4 domains of RNA polymerase sigma factors"/>
    <property type="match status" value="1"/>
</dbReference>
<dbReference type="InterPro" id="IPR013325">
    <property type="entry name" value="RNA_pol_sigma_r2"/>
</dbReference>
<evidence type="ECO:0000313" key="9">
    <source>
        <dbReference type="Proteomes" id="UP000619260"/>
    </source>
</evidence>
<proteinExistence type="inferred from homology"/>
<gene>
    <name evidence="8" type="ORF">Val02_76050</name>
</gene>
<name>A0A8J3YRV5_9ACTN</name>
<dbReference type="NCBIfam" id="TIGR02937">
    <property type="entry name" value="sigma70-ECF"/>
    <property type="match status" value="1"/>
</dbReference>
<dbReference type="Pfam" id="PF08281">
    <property type="entry name" value="Sigma70_r4_2"/>
    <property type="match status" value="1"/>
</dbReference>
<reference evidence="8" key="1">
    <citation type="submission" date="2021-01" db="EMBL/GenBank/DDBJ databases">
        <title>Whole genome shotgun sequence of Virgisporangium aliadipatigenens NBRC 105644.</title>
        <authorList>
            <person name="Komaki H."/>
            <person name="Tamura T."/>
        </authorList>
    </citation>
    <scope>NUCLEOTIDE SEQUENCE</scope>
    <source>
        <strain evidence="8">NBRC 105644</strain>
    </source>
</reference>
<evidence type="ECO:0000256" key="4">
    <source>
        <dbReference type="ARBA" id="ARBA00023125"/>
    </source>
</evidence>
<feature type="domain" description="RNA polymerase sigma-70 region 2" evidence="6">
    <location>
        <begin position="17"/>
        <end position="77"/>
    </location>
</feature>
<dbReference type="GO" id="GO:0003677">
    <property type="term" value="F:DNA binding"/>
    <property type="evidence" value="ECO:0007669"/>
    <property type="project" value="UniProtKB-KW"/>
</dbReference>
<feature type="domain" description="RNA polymerase sigma factor 70 region 4 type 2" evidence="7">
    <location>
        <begin position="104"/>
        <end position="154"/>
    </location>
</feature>
<dbReference type="InterPro" id="IPR013249">
    <property type="entry name" value="RNA_pol_sigma70_r4_t2"/>
</dbReference>
<evidence type="ECO:0000256" key="1">
    <source>
        <dbReference type="ARBA" id="ARBA00010641"/>
    </source>
</evidence>
<accession>A0A8J3YRV5</accession>
<sequence>MKDVEDREFVEYAESRVQRLRQRAYLLCRDWHLAQDLTQVTLAKLYASWRRAAKADSIDAYATKIMLRVFLDHKRLRSSQEVVIADAAADSVQHDAAPELRITLLEALGRLSPRDRAIVVLRYWEDHSVDTVAEMLGVSQGVVKTQSMRALAQLRVLLGEDIGLLTT</sequence>
<dbReference type="InterPro" id="IPR014284">
    <property type="entry name" value="RNA_pol_sigma-70_dom"/>
</dbReference>
<dbReference type="SUPFAM" id="SSF88946">
    <property type="entry name" value="Sigma2 domain of RNA polymerase sigma factors"/>
    <property type="match status" value="1"/>
</dbReference>
<dbReference type="InterPro" id="IPR039425">
    <property type="entry name" value="RNA_pol_sigma-70-like"/>
</dbReference>
<dbReference type="RefSeq" id="WP_203904146.1">
    <property type="nucleotide sequence ID" value="NZ_BOPF01000038.1"/>
</dbReference>
<dbReference type="InterPro" id="IPR013324">
    <property type="entry name" value="RNA_pol_sigma_r3/r4-like"/>
</dbReference>
<dbReference type="PANTHER" id="PTHR43133:SF50">
    <property type="entry name" value="ECF RNA POLYMERASE SIGMA FACTOR SIGM"/>
    <property type="match status" value="1"/>
</dbReference>
<dbReference type="EMBL" id="BOPF01000038">
    <property type="protein sequence ID" value="GIJ50719.1"/>
    <property type="molecule type" value="Genomic_DNA"/>
</dbReference>
<dbReference type="PANTHER" id="PTHR43133">
    <property type="entry name" value="RNA POLYMERASE ECF-TYPE SIGMA FACTO"/>
    <property type="match status" value="1"/>
</dbReference>
<keyword evidence="9" id="KW-1185">Reference proteome</keyword>
<comment type="caution">
    <text evidence="8">The sequence shown here is derived from an EMBL/GenBank/DDBJ whole genome shotgun (WGS) entry which is preliminary data.</text>
</comment>
<dbReference type="GO" id="GO:0016987">
    <property type="term" value="F:sigma factor activity"/>
    <property type="evidence" value="ECO:0007669"/>
    <property type="project" value="UniProtKB-KW"/>
</dbReference>
<dbReference type="Gene3D" id="1.10.10.10">
    <property type="entry name" value="Winged helix-like DNA-binding domain superfamily/Winged helix DNA-binding domain"/>
    <property type="match status" value="1"/>
</dbReference>
<evidence type="ECO:0000256" key="5">
    <source>
        <dbReference type="ARBA" id="ARBA00023163"/>
    </source>
</evidence>
<dbReference type="InterPro" id="IPR036388">
    <property type="entry name" value="WH-like_DNA-bd_sf"/>
</dbReference>
<dbReference type="Pfam" id="PF04542">
    <property type="entry name" value="Sigma70_r2"/>
    <property type="match status" value="1"/>
</dbReference>
<dbReference type="GO" id="GO:0006352">
    <property type="term" value="P:DNA-templated transcription initiation"/>
    <property type="evidence" value="ECO:0007669"/>
    <property type="project" value="InterPro"/>
</dbReference>
<keyword evidence="4" id="KW-0238">DNA-binding</keyword>
<dbReference type="Proteomes" id="UP000619260">
    <property type="component" value="Unassembled WGS sequence"/>
</dbReference>
<protein>
    <submittedName>
        <fullName evidence="8">RNA polymerase sigma24 factor</fullName>
    </submittedName>
</protein>
<dbReference type="AlphaFoldDB" id="A0A8J3YRV5"/>
<dbReference type="InterPro" id="IPR007627">
    <property type="entry name" value="RNA_pol_sigma70_r2"/>
</dbReference>
<evidence type="ECO:0000259" key="7">
    <source>
        <dbReference type="Pfam" id="PF08281"/>
    </source>
</evidence>
<evidence type="ECO:0000256" key="3">
    <source>
        <dbReference type="ARBA" id="ARBA00023082"/>
    </source>
</evidence>
<comment type="similarity">
    <text evidence="1">Belongs to the sigma-70 factor family. ECF subfamily.</text>
</comment>
<keyword evidence="5" id="KW-0804">Transcription</keyword>
<organism evidence="8 9">
    <name type="scientific">Virgisporangium aliadipatigenens</name>
    <dbReference type="NCBI Taxonomy" id="741659"/>
    <lineage>
        <taxon>Bacteria</taxon>
        <taxon>Bacillati</taxon>
        <taxon>Actinomycetota</taxon>
        <taxon>Actinomycetes</taxon>
        <taxon>Micromonosporales</taxon>
        <taxon>Micromonosporaceae</taxon>
        <taxon>Virgisporangium</taxon>
    </lineage>
</organism>
<dbReference type="Gene3D" id="1.10.1740.10">
    <property type="match status" value="1"/>
</dbReference>
<dbReference type="CDD" id="cd06171">
    <property type="entry name" value="Sigma70_r4"/>
    <property type="match status" value="1"/>
</dbReference>
<evidence type="ECO:0000256" key="2">
    <source>
        <dbReference type="ARBA" id="ARBA00023015"/>
    </source>
</evidence>
<keyword evidence="3" id="KW-0731">Sigma factor</keyword>